<evidence type="ECO:0000313" key="1">
    <source>
        <dbReference type="EMBL" id="SVD82132.1"/>
    </source>
</evidence>
<feature type="non-terminal residue" evidence="1">
    <location>
        <position position="36"/>
    </location>
</feature>
<dbReference type="AlphaFoldDB" id="A0A382YFQ0"/>
<proteinExistence type="predicted"/>
<protein>
    <submittedName>
        <fullName evidence="1">Uncharacterized protein</fullName>
    </submittedName>
</protein>
<reference evidence="1" key="1">
    <citation type="submission" date="2018-05" db="EMBL/GenBank/DDBJ databases">
        <authorList>
            <person name="Lanie J.A."/>
            <person name="Ng W.-L."/>
            <person name="Kazmierczak K.M."/>
            <person name="Andrzejewski T.M."/>
            <person name="Davidsen T.M."/>
            <person name="Wayne K.J."/>
            <person name="Tettelin H."/>
            <person name="Glass J.I."/>
            <person name="Rusch D."/>
            <person name="Podicherti R."/>
            <person name="Tsui H.-C.T."/>
            <person name="Winkler M.E."/>
        </authorList>
    </citation>
    <scope>NUCLEOTIDE SEQUENCE</scope>
</reference>
<dbReference type="EMBL" id="UINC01175485">
    <property type="protein sequence ID" value="SVD82132.1"/>
    <property type="molecule type" value="Genomic_DNA"/>
</dbReference>
<name>A0A382YFQ0_9ZZZZ</name>
<accession>A0A382YFQ0</accession>
<gene>
    <name evidence="1" type="ORF">METZ01_LOCUS434986</name>
</gene>
<organism evidence="1">
    <name type="scientific">marine metagenome</name>
    <dbReference type="NCBI Taxonomy" id="408172"/>
    <lineage>
        <taxon>unclassified sequences</taxon>
        <taxon>metagenomes</taxon>
        <taxon>ecological metagenomes</taxon>
    </lineage>
</organism>
<sequence length="36" mass="4133">VAAVLSKTGRAKWHDFCRCQKKINGPCWKQRLAQFG</sequence>
<feature type="non-terminal residue" evidence="1">
    <location>
        <position position="1"/>
    </location>
</feature>